<dbReference type="Gene3D" id="3.20.20.60">
    <property type="entry name" value="Phosphoenolpyruvate-binding domains"/>
    <property type="match status" value="1"/>
</dbReference>
<comment type="caution">
    <text evidence="1">The sequence shown here is derived from an EMBL/GenBank/DDBJ whole genome shotgun (WGS) entry which is preliminary data.</text>
</comment>
<dbReference type="RefSeq" id="WP_200065374.1">
    <property type="nucleotide sequence ID" value="NZ_JAEHFW010000001.1"/>
</dbReference>
<keyword evidence="1" id="KW-0456">Lyase</keyword>
<name>A0A934PTW8_9SPHI</name>
<dbReference type="PANTHER" id="PTHR42905:SF16">
    <property type="entry name" value="CARBOXYPHOSPHONOENOLPYRUVATE PHOSPHONOMUTASE-LIKE PROTEIN (AFU_ORTHOLOGUE AFUA_5G07230)"/>
    <property type="match status" value="1"/>
</dbReference>
<dbReference type="InterPro" id="IPR039556">
    <property type="entry name" value="ICL/PEPM"/>
</dbReference>
<protein>
    <submittedName>
        <fullName evidence="1">Isocitrate lyase/phosphoenolpyruvate mutase family protein</fullName>
    </submittedName>
</protein>
<gene>
    <name evidence="1" type="ORF">I5M19_06395</name>
</gene>
<reference evidence="1" key="1">
    <citation type="submission" date="2020-12" db="EMBL/GenBank/DDBJ databases">
        <title>Bacterial novel species Mucilaginibacter sp. SD-g isolated from soil.</title>
        <authorList>
            <person name="Jung H.-Y."/>
        </authorList>
    </citation>
    <scope>NUCLEOTIDE SEQUENCE</scope>
    <source>
        <strain evidence="1">SD-g</strain>
    </source>
</reference>
<dbReference type="GO" id="GO:0016829">
    <property type="term" value="F:lyase activity"/>
    <property type="evidence" value="ECO:0007669"/>
    <property type="project" value="UniProtKB-KW"/>
</dbReference>
<keyword evidence="2" id="KW-1185">Reference proteome</keyword>
<sequence>MQHYETFYNLHQQAGAFFLPNAWNAKSARLIEAAGFPAIATSSGAIADSLGYADGEQIPFKEMLFIVNRIKASTTIPLTVDFERGYSNDLMVINDHVQKLLDTGVVGINIEDTEGEDIYLRKLNSIRDYLTKTGQQLFINARTDAFLQKLPSVLDTVIHRAKLYKTAGADGLFVTGVNDSAVIKEITATVALPVNIVGNPKLATTEALADIGVKRISMAVFVYRATYAHLEQLVKEINTAQTLTHLF</sequence>
<dbReference type="PANTHER" id="PTHR42905">
    <property type="entry name" value="PHOSPHOENOLPYRUVATE CARBOXYLASE"/>
    <property type="match status" value="1"/>
</dbReference>
<dbReference type="InterPro" id="IPR015813">
    <property type="entry name" value="Pyrv/PenolPyrv_kinase-like_dom"/>
</dbReference>
<dbReference type="Pfam" id="PF13714">
    <property type="entry name" value="PEP_mutase"/>
    <property type="match status" value="1"/>
</dbReference>
<evidence type="ECO:0000313" key="1">
    <source>
        <dbReference type="EMBL" id="MBK0378928.1"/>
    </source>
</evidence>
<evidence type="ECO:0000313" key="2">
    <source>
        <dbReference type="Proteomes" id="UP000613193"/>
    </source>
</evidence>
<proteinExistence type="predicted"/>
<organism evidence="1 2">
    <name type="scientific">Mucilaginibacter segetis</name>
    <dbReference type="NCBI Taxonomy" id="2793071"/>
    <lineage>
        <taxon>Bacteria</taxon>
        <taxon>Pseudomonadati</taxon>
        <taxon>Bacteroidota</taxon>
        <taxon>Sphingobacteriia</taxon>
        <taxon>Sphingobacteriales</taxon>
        <taxon>Sphingobacteriaceae</taxon>
        <taxon>Mucilaginibacter</taxon>
    </lineage>
</organism>
<accession>A0A934PTW8</accession>
<dbReference type="AlphaFoldDB" id="A0A934PTW8"/>
<dbReference type="Proteomes" id="UP000613193">
    <property type="component" value="Unassembled WGS sequence"/>
</dbReference>
<dbReference type="EMBL" id="JAEHFW010000001">
    <property type="protein sequence ID" value="MBK0378928.1"/>
    <property type="molecule type" value="Genomic_DNA"/>
</dbReference>
<dbReference type="InterPro" id="IPR040442">
    <property type="entry name" value="Pyrv_kinase-like_dom_sf"/>
</dbReference>
<dbReference type="CDD" id="cd00377">
    <property type="entry name" value="ICL_PEPM"/>
    <property type="match status" value="1"/>
</dbReference>
<dbReference type="SUPFAM" id="SSF51621">
    <property type="entry name" value="Phosphoenolpyruvate/pyruvate domain"/>
    <property type="match status" value="1"/>
</dbReference>